<accession>A0A6M3SXL9</accession>
<dbReference type="RefSeq" id="YP_010055600.1">
    <property type="nucleotide sequence ID" value="NC_054667.1"/>
</dbReference>
<feature type="domain" description="DUF2786" evidence="2">
    <location>
        <begin position="6"/>
        <end position="44"/>
    </location>
</feature>
<reference evidence="3 4" key="1">
    <citation type="submission" date="2020-04" db="EMBL/GenBank/DDBJ databases">
        <authorList>
            <person name="Eleanor S.I."/>
            <person name="Danny K.W."/>
            <person name="Hallah B.M."/>
            <person name="Joshua A.M."/>
            <person name="Shaffer C.D."/>
            <person name="Weston-Hafer K.A."/>
            <person name="Garlena R.A."/>
            <person name="Russell D.A."/>
            <person name="Pope W.H."/>
            <person name="Jacobs-Sera D."/>
            <person name="Hatfull G.F."/>
        </authorList>
    </citation>
    <scope>NUCLEOTIDE SEQUENCE [LARGE SCALE GENOMIC DNA]</scope>
</reference>
<evidence type="ECO:0000313" key="3">
    <source>
        <dbReference type="EMBL" id="QJD50713.1"/>
    </source>
</evidence>
<dbReference type="EMBL" id="MT310863">
    <property type="protein sequence ID" value="QJD50713.1"/>
    <property type="molecule type" value="Genomic_DNA"/>
</dbReference>
<protein>
    <recommendedName>
        <fullName evidence="2">DUF2786 domain-containing protein</fullName>
    </recommendedName>
</protein>
<dbReference type="InterPro" id="IPR024498">
    <property type="entry name" value="DUF2786"/>
</dbReference>
<proteinExistence type="predicted"/>
<dbReference type="KEGG" id="vg:64471531"/>
<keyword evidence="4" id="KW-1185">Reference proteome</keyword>
<organism evidence="3 4">
    <name type="scientific">Streptomyces phage Issmi</name>
    <dbReference type="NCBI Taxonomy" id="2725628"/>
    <lineage>
        <taxon>Viruses</taxon>
        <taxon>Duplodnaviria</taxon>
        <taxon>Heunggongvirae</taxon>
        <taxon>Uroviricota</taxon>
        <taxon>Caudoviricetes</taxon>
        <taxon>Arquatrovirinae</taxon>
        <taxon>Caelumvirus</taxon>
        <taxon>Caelumvirus issmi</taxon>
    </lineage>
</organism>
<dbReference type="Proteomes" id="UP000501455">
    <property type="component" value="Segment"/>
</dbReference>
<evidence type="ECO:0000259" key="2">
    <source>
        <dbReference type="Pfam" id="PF10979"/>
    </source>
</evidence>
<gene>
    <name evidence="3" type="primary">67</name>
    <name evidence="3" type="ORF">SEA_ISSMI_67</name>
</gene>
<dbReference type="Pfam" id="PF10979">
    <property type="entry name" value="DUF2786"/>
    <property type="match status" value="1"/>
</dbReference>
<dbReference type="GeneID" id="64471531"/>
<evidence type="ECO:0000313" key="4">
    <source>
        <dbReference type="Proteomes" id="UP000501455"/>
    </source>
</evidence>
<evidence type="ECO:0000256" key="1">
    <source>
        <dbReference type="SAM" id="MobiDB-lite"/>
    </source>
</evidence>
<sequence>MTDSKIAKIRALLAKAEDPAAHPDEAEAYFAKAAALMSKYGVEQAMLAEARPETDNITSRSFDIKGKYVPDRAALLFSITHALGAQNVYWTLTDADTYKRYRKVRVYAHESTLDRIEILFNSLQLQALNGMAKTRPQYGESTTAYRKSWMAGFASSVRRRLDQAEESAVRESAEQGAVGAELVLVKREAAVEQFFKRAHPKLKTAPRRRLTGTGWRDGRAAGERASLGHTQVGGRRQALSA</sequence>
<name>A0A6M3SXL9_9CAUD</name>
<feature type="region of interest" description="Disordered" evidence="1">
    <location>
        <begin position="207"/>
        <end position="241"/>
    </location>
</feature>